<evidence type="ECO:0000256" key="4">
    <source>
        <dbReference type="ARBA" id="ARBA00023163"/>
    </source>
</evidence>
<dbReference type="PANTHER" id="PTHR30204:SF69">
    <property type="entry name" value="MERR-FAMILY TRANSCRIPTIONAL REGULATOR"/>
    <property type="match status" value="1"/>
</dbReference>
<feature type="domain" description="HTH merR-type" evidence="5">
    <location>
        <begin position="1"/>
        <end position="70"/>
    </location>
</feature>
<evidence type="ECO:0000256" key="2">
    <source>
        <dbReference type="ARBA" id="ARBA00023015"/>
    </source>
</evidence>
<dbReference type="PATRIC" id="fig|84292.3.peg.2379"/>
<dbReference type="Proteomes" id="UP000037737">
    <property type="component" value="Unassembled WGS sequence"/>
</dbReference>
<dbReference type="OrthoDB" id="5242095at2"/>
<dbReference type="PANTHER" id="PTHR30204">
    <property type="entry name" value="REDOX-CYCLING DRUG-SENSING TRANSCRIPTIONAL ACTIVATOR SOXR"/>
    <property type="match status" value="1"/>
</dbReference>
<dbReference type="PRINTS" id="PR00040">
    <property type="entry name" value="HTHMERR"/>
</dbReference>
<dbReference type="InterPro" id="IPR047057">
    <property type="entry name" value="MerR_fam"/>
</dbReference>
<keyword evidence="1" id="KW-0678">Repressor</keyword>
<dbReference type="GO" id="GO:0003700">
    <property type="term" value="F:DNA-binding transcription factor activity"/>
    <property type="evidence" value="ECO:0007669"/>
    <property type="project" value="InterPro"/>
</dbReference>
<organism evidence="6 7">
    <name type="scientific">Microbacterium aurantiacum</name>
    <dbReference type="NCBI Taxonomy" id="162393"/>
    <lineage>
        <taxon>Bacteria</taxon>
        <taxon>Bacillati</taxon>
        <taxon>Actinomycetota</taxon>
        <taxon>Actinomycetes</taxon>
        <taxon>Micrococcales</taxon>
        <taxon>Microbacteriaceae</taxon>
        <taxon>Microbacterium</taxon>
    </lineage>
</organism>
<dbReference type="AlphaFoldDB" id="A0A0M8MN37"/>
<dbReference type="SMART" id="SM00422">
    <property type="entry name" value="HTH_MERR"/>
    <property type="match status" value="1"/>
</dbReference>
<gene>
    <name evidence="6" type="ORF">XI38_11710</name>
</gene>
<accession>A0A0M8MN37</accession>
<keyword evidence="2" id="KW-0805">Transcription regulation</keyword>
<evidence type="ECO:0000313" key="7">
    <source>
        <dbReference type="Proteomes" id="UP000037737"/>
    </source>
</evidence>
<dbReference type="PROSITE" id="PS50937">
    <property type="entry name" value="HTH_MERR_2"/>
    <property type="match status" value="1"/>
</dbReference>
<keyword evidence="4" id="KW-0804">Transcription</keyword>
<evidence type="ECO:0000259" key="5">
    <source>
        <dbReference type="PROSITE" id="PS50937"/>
    </source>
</evidence>
<dbReference type="Pfam" id="PF13411">
    <property type="entry name" value="MerR_1"/>
    <property type="match status" value="1"/>
</dbReference>
<dbReference type="InterPro" id="IPR000551">
    <property type="entry name" value="MerR-type_HTH_dom"/>
</dbReference>
<keyword evidence="3" id="KW-0238">DNA-binding</keyword>
<dbReference type="GO" id="GO:0003677">
    <property type="term" value="F:DNA binding"/>
    <property type="evidence" value="ECO:0007669"/>
    <property type="project" value="UniProtKB-KW"/>
</dbReference>
<dbReference type="SUPFAM" id="SSF46955">
    <property type="entry name" value="Putative DNA-binding domain"/>
    <property type="match status" value="1"/>
</dbReference>
<name>A0A0M8MN37_9MICO</name>
<evidence type="ECO:0000256" key="3">
    <source>
        <dbReference type="ARBA" id="ARBA00023125"/>
    </source>
</evidence>
<evidence type="ECO:0000256" key="1">
    <source>
        <dbReference type="ARBA" id="ARBA00022491"/>
    </source>
</evidence>
<dbReference type="Gene3D" id="1.10.1660.10">
    <property type="match status" value="1"/>
</dbReference>
<dbReference type="EMBL" id="LAVO01000012">
    <property type="protein sequence ID" value="KOS10161.1"/>
    <property type="molecule type" value="Genomic_DNA"/>
</dbReference>
<sequence length="203" mass="21522">MRISELSHASGIPVASIKFYIREGMLPRGASTSATSADYGDEHLARLRLIQALSEVRALPLARVKEILDLVDHPADTAYATLGRAVNALPPYVEPTDAEHARDTIDALGLTWDPGFGAVAQLGAAIRAVQGAGLRWDAELAALYLEPIRTLAAGEIAPLADMAPADAVAHAVLGTAVYEPVILALRRLAHQQLLAERTSQPPA</sequence>
<proteinExistence type="predicted"/>
<dbReference type="KEGG" id="mcw:A8L33_06780"/>
<evidence type="ECO:0000313" key="6">
    <source>
        <dbReference type="EMBL" id="KOS10161.1"/>
    </source>
</evidence>
<comment type="caution">
    <text evidence="6">The sequence shown here is derived from an EMBL/GenBank/DDBJ whole genome shotgun (WGS) entry which is preliminary data.</text>
</comment>
<reference evidence="6" key="1">
    <citation type="submission" date="2015-04" db="EMBL/GenBank/DDBJ databases">
        <title>Complete genome sequence of Microbacterium chocolatum SIT 101, a bacterium enantioselectively hydrolyzing mesomeric diesters.</title>
        <authorList>
            <person name="Li X."/>
            <person name="Xu Y."/>
        </authorList>
    </citation>
    <scope>NUCLEOTIDE SEQUENCE [LARGE SCALE GENOMIC DNA]</scope>
    <source>
        <strain evidence="6">SIT 101</strain>
    </source>
</reference>
<keyword evidence="7" id="KW-1185">Reference proteome</keyword>
<dbReference type="InterPro" id="IPR009061">
    <property type="entry name" value="DNA-bd_dom_put_sf"/>
</dbReference>
<protein>
    <recommendedName>
        <fullName evidence="5">HTH merR-type domain-containing protein</fullName>
    </recommendedName>
</protein>